<reference evidence="11" key="1">
    <citation type="submission" date="2024-06" db="EMBL/GenBank/DDBJ databases">
        <authorList>
            <person name="Liu X."/>
            <person name="Lenzi L."/>
            <person name="Haldenby T S."/>
            <person name="Uol C."/>
        </authorList>
    </citation>
    <scope>NUCLEOTIDE SEQUENCE</scope>
</reference>
<evidence type="ECO:0000313" key="11">
    <source>
        <dbReference type="EMBL" id="CAL5141925.1"/>
    </source>
</evidence>
<dbReference type="Proteomes" id="UP001497525">
    <property type="component" value="Unassembled WGS sequence"/>
</dbReference>
<evidence type="ECO:0000256" key="1">
    <source>
        <dbReference type="ARBA" id="ARBA00004141"/>
    </source>
</evidence>
<dbReference type="GO" id="GO:0033188">
    <property type="term" value="F:sphingomyelin synthase activity"/>
    <property type="evidence" value="ECO:0007669"/>
    <property type="project" value="TreeGrafter"/>
</dbReference>
<dbReference type="InterPro" id="IPR013761">
    <property type="entry name" value="SAM/pointed_sf"/>
</dbReference>
<evidence type="ECO:0000259" key="10">
    <source>
        <dbReference type="Pfam" id="PF14360"/>
    </source>
</evidence>
<feature type="transmembrane region" description="Helical" evidence="9">
    <location>
        <begin position="268"/>
        <end position="286"/>
    </location>
</feature>
<keyword evidence="6 9" id="KW-1133">Transmembrane helix</keyword>
<dbReference type="SUPFAM" id="SSF47769">
    <property type="entry name" value="SAM/Pointed domain"/>
    <property type="match status" value="1"/>
</dbReference>
<keyword evidence="4 9" id="KW-0812">Transmembrane</keyword>
<evidence type="ECO:0000256" key="6">
    <source>
        <dbReference type="ARBA" id="ARBA00022989"/>
    </source>
</evidence>
<evidence type="ECO:0000256" key="8">
    <source>
        <dbReference type="ARBA" id="ARBA00023136"/>
    </source>
</evidence>
<keyword evidence="8 9" id="KW-0472">Membrane</keyword>
<dbReference type="GO" id="GO:0000139">
    <property type="term" value="C:Golgi membrane"/>
    <property type="evidence" value="ECO:0007669"/>
    <property type="project" value="TreeGrafter"/>
</dbReference>
<feature type="transmembrane region" description="Helical" evidence="9">
    <location>
        <begin position="197"/>
        <end position="215"/>
    </location>
</feature>
<accession>A0AAV2TXM8</accession>
<comment type="caution">
    <text evidence="11">The sequence shown here is derived from an EMBL/GenBank/DDBJ whole genome shotgun (WGS) entry which is preliminary data.</text>
</comment>
<keyword evidence="3" id="KW-0808">Transferase</keyword>
<gene>
    <name evidence="11" type="ORF">CDAUBV1_LOCUS17216</name>
</gene>
<comment type="similarity">
    <text evidence="2">Belongs to the sphingomyelin synthase family.</text>
</comment>
<dbReference type="PANTHER" id="PTHR21290:SF25">
    <property type="entry name" value="SPHINGOMYELIN SYNTHASE-RELATED PROTEIN 1"/>
    <property type="match status" value="1"/>
</dbReference>
<dbReference type="CDD" id="cd09487">
    <property type="entry name" value="SAM_superfamily"/>
    <property type="match status" value="1"/>
</dbReference>
<dbReference type="Gene3D" id="1.10.150.50">
    <property type="entry name" value="Transcription Factor, Ets-1"/>
    <property type="match status" value="1"/>
</dbReference>
<dbReference type="EMBL" id="CAXLJL010000933">
    <property type="protein sequence ID" value="CAL5141925.1"/>
    <property type="molecule type" value="Genomic_DNA"/>
</dbReference>
<dbReference type="GO" id="GO:0005789">
    <property type="term" value="C:endoplasmic reticulum membrane"/>
    <property type="evidence" value="ECO:0007669"/>
    <property type="project" value="TreeGrafter"/>
</dbReference>
<feature type="transmembrane region" description="Helical" evidence="9">
    <location>
        <begin position="318"/>
        <end position="336"/>
    </location>
</feature>
<name>A0AAV2TXM8_CALDB</name>
<keyword evidence="5" id="KW-0746">Sphingolipid metabolism</keyword>
<feature type="transmembrane region" description="Helical" evidence="9">
    <location>
        <begin position="146"/>
        <end position="167"/>
    </location>
</feature>
<dbReference type="InterPro" id="IPR025749">
    <property type="entry name" value="Sphingomyelin_synth-like_dom"/>
</dbReference>
<sequence length="466" mass="53646">MSAVAGSSTAGVSDYLRMHAIPESVIQQFERNSVDGITFSLLTEEDLRELDIREIRQRKYLLLLSYRWRRRFKKSCPKIQSGDLANFSEPKCFPVSEQFDENFLTLFSSTFADQMGRKPMDIGDGDIPYMSSTDNAVEFKTKKWKVLISGLYLLLITWITSVAMVFAHERLPDMSKYPPLPDIFLDNLPHISWAFDAAEWVGVVLSVMWIVILIFHRYRFILLRRFFALTGTVFLLRSVTMIVTSLSVPGRHSANYCTPYRFLNQTAFFRRVFQIWLGIGTSLGGIHTCGDYMFSGHTSLLTLLNFFITEYAPGSCQIVHTLSWVLNLFGVFFILASHEHYTLDVFAAIYVSSRLFLYYHCLANSCVLHQKDKERTMIWFPLFSFLEYDIRGIVPNQYEWPLKDTVRNLSHYLALIRRSACERRAKKSETLKKSCPTAFNAPALAQRLCDGAMVVANKCSKHDKSQ</sequence>
<dbReference type="AlphaFoldDB" id="A0AAV2TXM8"/>
<evidence type="ECO:0000256" key="7">
    <source>
        <dbReference type="ARBA" id="ARBA00023098"/>
    </source>
</evidence>
<dbReference type="GO" id="GO:0005886">
    <property type="term" value="C:plasma membrane"/>
    <property type="evidence" value="ECO:0007669"/>
    <property type="project" value="TreeGrafter"/>
</dbReference>
<dbReference type="InterPro" id="IPR045221">
    <property type="entry name" value="Sphingomyelin_synth-like"/>
</dbReference>
<organism evidence="11 12">
    <name type="scientific">Calicophoron daubneyi</name>
    <name type="common">Rumen fluke</name>
    <name type="synonym">Paramphistomum daubneyi</name>
    <dbReference type="NCBI Taxonomy" id="300641"/>
    <lineage>
        <taxon>Eukaryota</taxon>
        <taxon>Metazoa</taxon>
        <taxon>Spiralia</taxon>
        <taxon>Lophotrochozoa</taxon>
        <taxon>Platyhelminthes</taxon>
        <taxon>Trematoda</taxon>
        <taxon>Digenea</taxon>
        <taxon>Plagiorchiida</taxon>
        <taxon>Pronocephalata</taxon>
        <taxon>Paramphistomoidea</taxon>
        <taxon>Paramphistomidae</taxon>
        <taxon>Calicophoron</taxon>
    </lineage>
</organism>
<evidence type="ECO:0000256" key="2">
    <source>
        <dbReference type="ARBA" id="ARBA00005441"/>
    </source>
</evidence>
<dbReference type="Pfam" id="PF14360">
    <property type="entry name" value="PAP2_C"/>
    <property type="match status" value="1"/>
</dbReference>
<evidence type="ECO:0000256" key="4">
    <source>
        <dbReference type="ARBA" id="ARBA00022692"/>
    </source>
</evidence>
<dbReference type="GO" id="GO:0046513">
    <property type="term" value="P:ceramide biosynthetic process"/>
    <property type="evidence" value="ECO:0007669"/>
    <property type="project" value="TreeGrafter"/>
</dbReference>
<keyword evidence="7" id="KW-0443">Lipid metabolism</keyword>
<evidence type="ECO:0000256" key="3">
    <source>
        <dbReference type="ARBA" id="ARBA00022679"/>
    </source>
</evidence>
<evidence type="ECO:0000256" key="9">
    <source>
        <dbReference type="SAM" id="Phobius"/>
    </source>
</evidence>
<dbReference type="GO" id="GO:0047493">
    <property type="term" value="F:ceramide cholinephosphotransferase activity"/>
    <property type="evidence" value="ECO:0007669"/>
    <property type="project" value="TreeGrafter"/>
</dbReference>
<evidence type="ECO:0000313" key="12">
    <source>
        <dbReference type="Proteomes" id="UP001497525"/>
    </source>
</evidence>
<comment type="subcellular location">
    <subcellularLocation>
        <location evidence="1">Membrane</location>
        <topology evidence="1">Multi-pass membrane protein</topology>
    </subcellularLocation>
</comment>
<feature type="transmembrane region" description="Helical" evidence="9">
    <location>
        <begin position="343"/>
        <end position="360"/>
    </location>
</feature>
<feature type="transmembrane region" description="Helical" evidence="9">
    <location>
        <begin position="227"/>
        <end position="248"/>
    </location>
</feature>
<protein>
    <recommendedName>
        <fullName evidence="10">Sphingomyelin synthase-like domain-containing protein</fullName>
    </recommendedName>
</protein>
<feature type="domain" description="Sphingomyelin synthase-like" evidence="10">
    <location>
        <begin position="288"/>
        <end position="360"/>
    </location>
</feature>
<evidence type="ECO:0000256" key="5">
    <source>
        <dbReference type="ARBA" id="ARBA00022919"/>
    </source>
</evidence>
<dbReference type="PANTHER" id="PTHR21290">
    <property type="entry name" value="SPHINGOMYELIN SYNTHETASE"/>
    <property type="match status" value="1"/>
</dbReference>
<proteinExistence type="inferred from homology"/>